<dbReference type="AlphaFoldDB" id="A0A8J2PKP8"/>
<keyword evidence="4" id="KW-1185">Reference proteome</keyword>
<comment type="caution">
    <text evidence="3">The sequence shown here is derived from an EMBL/GenBank/DDBJ whole genome shotgun (WGS) entry which is preliminary data.</text>
</comment>
<accession>A0A8J2PKP8</accession>
<evidence type="ECO:0000256" key="1">
    <source>
        <dbReference type="SAM" id="MobiDB-lite"/>
    </source>
</evidence>
<keyword evidence="2" id="KW-0472">Membrane</keyword>
<reference evidence="3" key="1">
    <citation type="submission" date="2021-06" db="EMBL/GenBank/DDBJ databases">
        <authorList>
            <person name="Hodson N. C."/>
            <person name="Mongue J. A."/>
            <person name="Jaron S. K."/>
        </authorList>
    </citation>
    <scope>NUCLEOTIDE SEQUENCE</scope>
</reference>
<keyword evidence="2" id="KW-1133">Transmembrane helix</keyword>
<feature type="transmembrane region" description="Helical" evidence="2">
    <location>
        <begin position="43"/>
        <end position="65"/>
    </location>
</feature>
<sequence>MHRLIWLASSVPGVCRRFADNLCPGMSSSTTFPPAVESSETWILGLVGISLGMLGGVVYWARYGILDFLRDRIARLDGVLGAARDLEADDTGRGSDGGARGGDGGWVNGGGDGSDDEWGNQPDIPGLRVCWFPEDENPVVEDLNPRVAALEERHHTRSVALSGIPLPVVGHGPEKVLPRV</sequence>
<proteinExistence type="predicted"/>
<keyword evidence="2" id="KW-0812">Transmembrane</keyword>
<evidence type="ECO:0000313" key="4">
    <source>
        <dbReference type="Proteomes" id="UP000708208"/>
    </source>
</evidence>
<evidence type="ECO:0000313" key="3">
    <source>
        <dbReference type="EMBL" id="CAG7826934.1"/>
    </source>
</evidence>
<feature type="compositionally biased region" description="Gly residues" evidence="1">
    <location>
        <begin position="94"/>
        <end position="112"/>
    </location>
</feature>
<evidence type="ECO:0000256" key="2">
    <source>
        <dbReference type="SAM" id="Phobius"/>
    </source>
</evidence>
<feature type="region of interest" description="Disordered" evidence="1">
    <location>
        <begin position="87"/>
        <end position="120"/>
    </location>
</feature>
<protein>
    <submittedName>
        <fullName evidence="3">Uncharacterized protein</fullName>
    </submittedName>
</protein>
<dbReference type="Proteomes" id="UP000708208">
    <property type="component" value="Unassembled WGS sequence"/>
</dbReference>
<organism evidence="3 4">
    <name type="scientific">Allacma fusca</name>
    <dbReference type="NCBI Taxonomy" id="39272"/>
    <lineage>
        <taxon>Eukaryota</taxon>
        <taxon>Metazoa</taxon>
        <taxon>Ecdysozoa</taxon>
        <taxon>Arthropoda</taxon>
        <taxon>Hexapoda</taxon>
        <taxon>Collembola</taxon>
        <taxon>Symphypleona</taxon>
        <taxon>Sminthuridae</taxon>
        <taxon>Allacma</taxon>
    </lineage>
</organism>
<gene>
    <name evidence="3" type="ORF">AFUS01_LOCUS36957</name>
</gene>
<dbReference type="EMBL" id="CAJVCH010541658">
    <property type="protein sequence ID" value="CAG7826934.1"/>
    <property type="molecule type" value="Genomic_DNA"/>
</dbReference>
<name>A0A8J2PKP8_9HEXA</name>